<dbReference type="EMBL" id="AP024849">
    <property type="protein sequence ID" value="BCZ48423.1"/>
    <property type="molecule type" value="Genomic_DNA"/>
</dbReference>
<name>A0ABM7TIV5_9CLOT</name>
<evidence type="ECO:0008006" key="3">
    <source>
        <dbReference type="Google" id="ProtNLM"/>
    </source>
</evidence>
<gene>
    <name evidence="1" type="ORF">psyc5s11_44900</name>
</gene>
<protein>
    <recommendedName>
        <fullName evidence="3">Phage late control gene D protein (GPD)</fullName>
    </recommendedName>
</protein>
<dbReference type="RefSeq" id="WP_224034686.1">
    <property type="nucleotide sequence ID" value="NZ_AP024849.1"/>
</dbReference>
<organism evidence="1 2">
    <name type="scientific">Clostridium gelidum</name>
    <dbReference type="NCBI Taxonomy" id="704125"/>
    <lineage>
        <taxon>Bacteria</taxon>
        <taxon>Bacillati</taxon>
        <taxon>Bacillota</taxon>
        <taxon>Clostridia</taxon>
        <taxon>Eubacteriales</taxon>
        <taxon>Clostridiaceae</taxon>
        <taxon>Clostridium</taxon>
    </lineage>
</organism>
<keyword evidence="2" id="KW-1185">Reference proteome</keyword>
<accession>A0ABM7TIV5</accession>
<sequence>MRVIYENTEINIQVSDCKVIDNMGGKADSLAITFADIKNECRKWGFKKNHTIEVIEEPFSTGKMYVDEFGCGVGIYSIRALSIKKKVKTKFTRTWESVRFLALVNDLIKDEGLKLETYGTIENYEYARVDQIEKNNIEFLNERCILEGYNLKICDGKAIIVSEVFLEGQKESLTLDPSMFVGKYNFNCISKDIYSGCEINYASRKFIKGNCILNRDGELLKLRNIMVSNSYEADRFAKNILRSYNKYEITGTFYLNKNAKVAAGATVKIENLDSFNGKYIVDRVYQDFIQGKTKVRVRKVLEGF</sequence>
<proteinExistence type="predicted"/>
<reference evidence="2" key="1">
    <citation type="submission" date="2021-07" db="EMBL/GenBank/DDBJ databases">
        <title>Complete genome sequencing of a Clostridium isolate.</title>
        <authorList>
            <person name="Ueki A."/>
            <person name="Tonouchi A."/>
        </authorList>
    </citation>
    <scope>NUCLEOTIDE SEQUENCE [LARGE SCALE GENOMIC DNA]</scope>
    <source>
        <strain evidence="2">C5S11</strain>
    </source>
</reference>
<evidence type="ECO:0000313" key="1">
    <source>
        <dbReference type="EMBL" id="BCZ48423.1"/>
    </source>
</evidence>
<dbReference type="Proteomes" id="UP000824633">
    <property type="component" value="Chromosome"/>
</dbReference>
<evidence type="ECO:0000313" key="2">
    <source>
        <dbReference type="Proteomes" id="UP000824633"/>
    </source>
</evidence>